<feature type="transmembrane region" description="Helical" evidence="5">
    <location>
        <begin position="65"/>
        <end position="92"/>
    </location>
</feature>
<evidence type="ECO:0000313" key="8">
    <source>
        <dbReference type="Proteomes" id="UP000239471"/>
    </source>
</evidence>
<evidence type="ECO:0000256" key="4">
    <source>
        <dbReference type="ARBA" id="ARBA00023136"/>
    </source>
</evidence>
<dbReference type="InterPro" id="IPR006977">
    <property type="entry name" value="Yip1_dom"/>
</dbReference>
<name>A0A2T0BIJ2_9CLOT</name>
<protein>
    <submittedName>
        <fullName evidence="7">Yip1 domain protein</fullName>
    </submittedName>
</protein>
<feature type="transmembrane region" description="Helical" evidence="5">
    <location>
        <begin position="134"/>
        <end position="153"/>
    </location>
</feature>
<dbReference type="Pfam" id="PF04893">
    <property type="entry name" value="Yip1"/>
    <property type="match status" value="1"/>
</dbReference>
<feature type="transmembrane region" description="Helical" evidence="5">
    <location>
        <begin position="34"/>
        <end position="53"/>
    </location>
</feature>
<keyword evidence="4 5" id="KW-0472">Membrane</keyword>
<evidence type="ECO:0000256" key="5">
    <source>
        <dbReference type="SAM" id="Phobius"/>
    </source>
</evidence>
<keyword evidence="3 5" id="KW-1133">Transmembrane helix</keyword>
<comment type="caution">
    <text evidence="7">The sequence shown here is derived from an EMBL/GenBank/DDBJ whole genome shotgun (WGS) entry which is preliminary data.</text>
</comment>
<dbReference type="RefSeq" id="WP_106058680.1">
    <property type="nucleotide sequence ID" value="NZ_PVXQ01000005.1"/>
</dbReference>
<comment type="subcellular location">
    <subcellularLocation>
        <location evidence="1">Membrane</location>
        <topology evidence="1">Multi-pass membrane protein</topology>
    </subcellularLocation>
</comment>
<reference evidence="7 8" key="1">
    <citation type="submission" date="2018-03" db="EMBL/GenBank/DDBJ databases">
        <title>Genome sequence of Clostridium vincentii DSM 10228.</title>
        <authorList>
            <person name="Poehlein A."/>
            <person name="Daniel R."/>
        </authorList>
    </citation>
    <scope>NUCLEOTIDE SEQUENCE [LARGE SCALE GENOMIC DNA]</scope>
    <source>
        <strain evidence="7 8">DSM 10228</strain>
    </source>
</reference>
<evidence type="ECO:0000313" key="7">
    <source>
        <dbReference type="EMBL" id="PRR83694.1"/>
    </source>
</evidence>
<proteinExistence type="predicted"/>
<dbReference type="GO" id="GO:0016020">
    <property type="term" value="C:membrane"/>
    <property type="evidence" value="ECO:0007669"/>
    <property type="project" value="UniProtKB-SubCell"/>
</dbReference>
<accession>A0A2T0BIJ2</accession>
<evidence type="ECO:0000259" key="6">
    <source>
        <dbReference type="Pfam" id="PF04893"/>
    </source>
</evidence>
<evidence type="ECO:0000256" key="2">
    <source>
        <dbReference type="ARBA" id="ARBA00022692"/>
    </source>
</evidence>
<keyword evidence="2 5" id="KW-0812">Transmembrane</keyword>
<dbReference type="EMBL" id="PVXQ01000005">
    <property type="protein sequence ID" value="PRR83694.1"/>
    <property type="molecule type" value="Genomic_DNA"/>
</dbReference>
<sequence length="186" mass="20619">MENNINMPFYKLLLKGILNPATVMEKYSEKKSSYLLLMVSSIAYLLFFLQVGIDKLRVGTVEVGYVIKIALIGFVVGYLGVLLVSILIWMMTKLFKGDWSLNKVTGCIAISYSSTLVYMVCGILAQLILGWNTAITFGITGLLWSLFPVANSIKKITKNNISATVIITTISGILFMFIWSLILIIG</sequence>
<dbReference type="OrthoDB" id="1955117at2"/>
<evidence type="ECO:0000256" key="1">
    <source>
        <dbReference type="ARBA" id="ARBA00004141"/>
    </source>
</evidence>
<feature type="transmembrane region" description="Helical" evidence="5">
    <location>
        <begin position="104"/>
        <end position="128"/>
    </location>
</feature>
<feature type="domain" description="Yip1" evidence="6">
    <location>
        <begin position="16"/>
        <end position="182"/>
    </location>
</feature>
<evidence type="ECO:0000256" key="3">
    <source>
        <dbReference type="ARBA" id="ARBA00022989"/>
    </source>
</evidence>
<feature type="transmembrane region" description="Helical" evidence="5">
    <location>
        <begin position="165"/>
        <end position="185"/>
    </location>
</feature>
<organism evidence="7 8">
    <name type="scientific">Clostridium vincentii</name>
    <dbReference type="NCBI Taxonomy" id="52704"/>
    <lineage>
        <taxon>Bacteria</taxon>
        <taxon>Bacillati</taxon>
        <taxon>Bacillota</taxon>
        <taxon>Clostridia</taxon>
        <taxon>Eubacteriales</taxon>
        <taxon>Clostridiaceae</taxon>
        <taxon>Clostridium</taxon>
    </lineage>
</organism>
<gene>
    <name evidence="7" type="ORF">CLVI_06410</name>
</gene>
<keyword evidence="8" id="KW-1185">Reference proteome</keyword>
<dbReference type="AlphaFoldDB" id="A0A2T0BIJ2"/>
<dbReference type="Proteomes" id="UP000239471">
    <property type="component" value="Unassembled WGS sequence"/>
</dbReference>